<proteinExistence type="predicted"/>
<dbReference type="AlphaFoldDB" id="A0A9X1RZV5"/>
<gene>
    <name evidence="2" type="ORF">KEC56_03530</name>
</gene>
<accession>A0A9X1RZV5</accession>
<reference evidence="2" key="1">
    <citation type="submission" date="2021-04" db="EMBL/GenBank/DDBJ databases">
        <title>Microbacterium tenobrionis sp. nov. and Microbacterium allomyrinae sp. nov., isolated from larvae of Tenobrio molitor and Allomyrina dichotoma, respectively.</title>
        <authorList>
            <person name="Lee S.D."/>
        </authorList>
    </citation>
    <scope>NUCLEOTIDE SEQUENCE</scope>
    <source>
        <strain evidence="2">YMB-B2</strain>
    </source>
</reference>
<comment type="caution">
    <text evidence="2">The sequence shown here is derived from an EMBL/GenBank/DDBJ whole genome shotgun (WGS) entry which is preliminary data.</text>
</comment>
<evidence type="ECO:0000256" key="1">
    <source>
        <dbReference type="SAM" id="MobiDB-lite"/>
    </source>
</evidence>
<evidence type="ECO:0000313" key="3">
    <source>
        <dbReference type="Proteomes" id="UP001139289"/>
    </source>
</evidence>
<sequence length="68" mass="7638">MPYLRILLVAAIAFGAYTFGARAGRSRYRTIKKNAKKAWNSPGVRSARRTARATSRRGSRKLTRALNK</sequence>
<organism evidence="2 3">
    <name type="scientific">Microbacterium tenebrionis</name>
    <dbReference type="NCBI Taxonomy" id="2830665"/>
    <lineage>
        <taxon>Bacteria</taxon>
        <taxon>Bacillati</taxon>
        <taxon>Actinomycetota</taxon>
        <taxon>Actinomycetes</taxon>
        <taxon>Micrococcales</taxon>
        <taxon>Microbacteriaceae</taxon>
        <taxon>Microbacterium</taxon>
    </lineage>
</organism>
<evidence type="ECO:0000313" key="2">
    <source>
        <dbReference type="EMBL" id="MCC2028605.1"/>
    </source>
</evidence>
<dbReference type="EMBL" id="JAGTTM010000001">
    <property type="protein sequence ID" value="MCC2028605.1"/>
    <property type="molecule type" value="Genomic_DNA"/>
</dbReference>
<keyword evidence="3" id="KW-1185">Reference proteome</keyword>
<dbReference type="Proteomes" id="UP001139289">
    <property type="component" value="Unassembled WGS sequence"/>
</dbReference>
<dbReference type="RefSeq" id="WP_175987206.1">
    <property type="nucleotide sequence ID" value="NZ_JAGTTM010000001.1"/>
</dbReference>
<name>A0A9X1RZV5_9MICO</name>
<feature type="compositionally biased region" description="Basic residues" evidence="1">
    <location>
        <begin position="46"/>
        <end position="68"/>
    </location>
</feature>
<feature type="region of interest" description="Disordered" evidence="1">
    <location>
        <begin position="39"/>
        <end position="68"/>
    </location>
</feature>
<protein>
    <submittedName>
        <fullName evidence="2">Uncharacterized protein</fullName>
    </submittedName>
</protein>